<protein>
    <submittedName>
        <fullName evidence="1">Uncharacterized protein</fullName>
    </submittedName>
</protein>
<dbReference type="EMBL" id="CP013234">
    <property type="protein sequence ID" value="AMP04698.1"/>
    <property type="molecule type" value="Genomic_DNA"/>
</dbReference>
<dbReference type="KEGG" id="cpra:CPter91_2335"/>
<gene>
    <name evidence="1" type="ORF">CPter91_2335</name>
</gene>
<evidence type="ECO:0000313" key="1">
    <source>
        <dbReference type="EMBL" id="AMP04698.1"/>
    </source>
</evidence>
<dbReference type="AlphaFoldDB" id="A0A127Q3P2"/>
<proteinExistence type="predicted"/>
<organism evidence="1 2">
    <name type="scientific">Collimonas pratensis</name>
    <dbReference type="NCBI Taxonomy" id="279113"/>
    <lineage>
        <taxon>Bacteria</taxon>
        <taxon>Pseudomonadati</taxon>
        <taxon>Pseudomonadota</taxon>
        <taxon>Betaproteobacteria</taxon>
        <taxon>Burkholderiales</taxon>
        <taxon>Oxalobacteraceae</taxon>
        <taxon>Collimonas</taxon>
    </lineage>
</organism>
<accession>A0A127Q3P2</accession>
<evidence type="ECO:0000313" key="2">
    <source>
        <dbReference type="Proteomes" id="UP000074561"/>
    </source>
</evidence>
<reference evidence="1 2" key="1">
    <citation type="submission" date="2015-11" db="EMBL/GenBank/DDBJ databases">
        <title>Exploring the genomic traits of fungus-feeding bacterial genus Collimonas.</title>
        <authorList>
            <person name="Song C."/>
            <person name="Schmidt R."/>
            <person name="de Jager V."/>
            <person name="Krzyzanowska D."/>
            <person name="Jongedijk E."/>
            <person name="Cankar K."/>
            <person name="Beekwilder J."/>
            <person name="van Veen A."/>
            <person name="de Boer W."/>
            <person name="van Veen J.A."/>
            <person name="Garbeva P."/>
        </authorList>
    </citation>
    <scope>NUCLEOTIDE SEQUENCE [LARGE SCALE GENOMIC DNA]</scope>
    <source>
        <strain evidence="1 2">Ter91</strain>
    </source>
</reference>
<sequence>MTPHPECRVVNTERAVYQRQQSYYHMSIEHCKQMFRHWNKLNVSK</sequence>
<name>A0A127Q3P2_9BURK</name>
<dbReference type="Proteomes" id="UP000074561">
    <property type="component" value="Chromosome"/>
</dbReference>
<dbReference type="PATRIC" id="fig|279113.9.peg.2308"/>